<evidence type="ECO:0000256" key="5">
    <source>
        <dbReference type="ARBA" id="ARBA00023002"/>
    </source>
</evidence>
<comment type="cofactor">
    <cofactor evidence="1">
        <name>Cu cation</name>
        <dbReference type="ChEBI" id="CHEBI:23378"/>
    </cofactor>
</comment>
<proteinExistence type="inferred from homology"/>
<feature type="signal peptide" evidence="10">
    <location>
        <begin position="1"/>
        <end position="18"/>
    </location>
</feature>
<dbReference type="GO" id="GO:0005507">
    <property type="term" value="F:copper ion binding"/>
    <property type="evidence" value="ECO:0007669"/>
    <property type="project" value="InterPro"/>
</dbReference>
<evidence type="ECO:0000259" key="12">
    <source>
        <dbReference type="Pfam" id="PF09248"/>
    </source>
</evidence>
<keyword evidence="3 9" id="KW-0479">Metal-binding</keyword>
<evidence type="ECO:0000256" key="8">
    <source>
        <dbReference type="PIRSR" id="PIRSR600269-51"/>
    </source>
</evidence>
<feature type="modified residue" description="2',4',5'-topaquinone" evidence="8">
    <location>
        <position position="496"/>
    </location>
</feature>
<comment type="PTM">
    <text evidence="8 9">Topaquinone (TPQ) is generated by copper-dependent autoxidation of a specific tyrosyl residue.</text>
</comment>
<keyword evidence="4 7" id="KW-0801">TPQ</keyword>
<dbReference type="PANTHER" id="PTHR10638">
    <property type="entry name" value="COPPER AMINE OXIDASE"/>
    <property type="match status" value="1"/>
</dbReference>
<evidence type="ECO:0000256" key="1">
    <source>
        <dbReference type="ARBA" id="ARBA00001935"/>
    </source>
</evidence>
<organism evidence="13 14">
    <name type="scientific">Daldinia eschscholtzii</name>
    <dbReference type="NCBI Taxonomy" id="292717"/>
    <lineage>
        <taxon>Eukaryota</taxon>
        <taxon>Fungi</taxon>
        <taxon>Dikarya</taxon>
        <taxon>Ascomycota</taxon>
        <taxon>Pezizomycotina</taxon>
        <taxon>Sordariomycetes</taxon>
        <taxon>Xylariomycetidae</taxon>
        <taxon>Xylariales</taxon>
        <taxon>Hypoxylaceae</taxon>
        <taxon>Daldinia</taxon>
    </lineage>
</organism>
<dbReference type="AlphaFoldDB" id="A0AAX6MFE1"/>
<dbReference type="Proteomes" id="UP001369815">
    <property type="component" value="Unassembled WGS sequence"/>
</dbReference>
<feature type="active site" description="Proton acceptor" evidence="7">
    <location>
        <position position="407"/>
    </location>
</feature>
<evidence type="ECO:0000313" key="13">
    <source>
        <dbReference type="EMBL" id="KAK6951339.1"/>
    </source>
</evidence>
<keyword evidence="14" id="KW-1185">Reference proteome</keyword>
<dbReference type="InterPro" id="IPR036460">
    <property type="entry name" value="Cu_amine_oxidase_C_sf"/>
</dbReference>
<dbReference type="FunFam" id="3.10.450.40:FF:000018">
    <property type="entry name" value="Amine oxidase"/>
    <property type="match status" value="1"/>
</dbReference>
<dbReference type="GO" id="GO:0005886">
    <property type="term" value="C:plasma membrane"/>
    <property type="evidence" value="ECO:0007669"/>
    <property type="project" value="TreeGrafter"/>
</dbReference>
<dbReference type="EC" id="1.4.3.-" evidence="9"/>
<accession>A0AAX6MFE1</accession>
<keyword evidence="6 9" id="KW-0186">Copper</keyword>
<keyword evidence="10" id="KW-0732">Signal</keyword>
<sequence length="792" mass="88540">MHLLLIHIILLFEAVVNAAGTPPFDHRGQAFPNFNHGRGSSKRAAYSTCSLYEPAEQVAAPKENIWAQISPEDNLAVWNLLHDSASELNLTGPDKAKVNDNYVWYIDTVPVNKSDVLPYLDGSGPRPNSWARVIIFEGGKPEPVSQEYMIGPLPVSSETTIQKLDYPFNGGTGGAVPFNGRFFDQKRRDAAEPLLVSVMSNITDITSALLGGVFHGYDNPESTLVAAPTTPTSFNGSQAFQVIMFRLPGPASYLRPLDFYVLLDTTGTDASLYKLKGLVTNTQFFPTVADLRAAFEAGELTEEFYQPSDYDWALVKYNAAMGTRELEDRFAPQNLEVGGKRYKLDSEQKYVEYLGWSFYVSHSQTLGIMLYDIRFKGERILYELSMQEAAAQYGGFQPKAASTLYHDTHFQLGADLFPMVEGFDCPFGSTFWNVTVHNGNTSTVNPNSICIFELDAGFPLSRHREGDVPNDYGFSNLGVVKGSLLTLRSIATVGNYDYLFDYAFHVDGSLEITVRASGYLQSSFFFRDQGAWGPRIQEATQGSLHDHVLTWKADFDILGTENNLQVTEQKTVNTTQPWWPELGEFEQIALETYNVEKERALSWADNGQLMYAVNHASATNKWGSPRGYRIVPGKSNIRLSTLNSPFSRRNTALSKSHLVVTRQHDTEPWGNSIQNLNMPWKPQQDFSKFLDDESVEGTDLVMWLNLGMHHFTRSEDIPVTLYSEAVSSIMFAPQNFFDQSQDGDLKNRRWYTTPEAAGDHNATELVSEAYGINLPQCNVALQEPTIAPLVQL</sequence>
<comment type="caution">
    <text evidence="13">The sequence shown here is derived from an EMBL/GenBank/DDBJ whole genome shotgun (WGS) entry which is preliminary data.</text>
</comment>
<feature type="domain" description="Copper amine oxidase catalytic" evidence="11">
    <location>
        <begin position="335"/>
        <end position="740"/>
    </location>
</feature>
<evidence type="ECO:0000256" key="3">
    <source>
        <dbReference type="ARBA" id="ARBA00022723"/>
    </source>
</evidence>
<comment type="similarity">
    <text evidence="2 9">Belongs to the copper/topaquinone oxidase family.</text>
</comment>
<dbReference type="SUPFAM" id="SSF54416">
    <property type="entry name" value="Amine oxidase N-terminal region"/>
    <property type="match status" value="2"/>
</dbReference>
<reference evidence="13 14" key="1">
    <citation type="journal article" date="2024" name="Front Chem Biol">
        <title>Unveiling the potential of Daldinia eschscholtzii MFLUCC 19-0629 through bioactivity and bioinformatics studies for enhanced sustainable agriculture production.</title>
        <authorList>
            <person name="Brooks S."/>
            <person name="Weaver J.A."/>
            <person name="Klomchit A."/>
            <person name="Alharthi S.A."/>
            <person name="Onlamun T."/>
            <person name="Nurani R."/>
            <person name="Vong T.K."/>
            <person name="Alberti F."/>
            <person name="Greco C."/>
        </authorList>
    </citation>
    <scope>NUCLEOTIDE SEQUENCE [LARGE SCALE GENOMIC DNA]</scope>
    <source>
        <strain evidence="13">MFLUCC 19-0629</strain>
    </source>
</reference>
<evidence type="ECO:0000256" key="7">
    <source>
        <dbReference type="PIRSR" id="PIRSR600269-50"/>
    </source>
</evidence>
<feature type="chain" id="PRO_5043814130" description="Amine oxidase" evidence="10">
    <location>
        <begin position="19"/>
        <end position="792"/>
    </location>
</feature>
<dbReference type="PANTHER" id="PTHR10638:SF20">
    <property type="entry name" value="AMINE OXIDASE"/>
    <property type="match status" value="1"/>
</dbReference>
<evidence type="ECO:0000259" key="11">
    <source>
        <dbReference type="Pfam" id="PF01179"/>
    </source>
</evidence>
<dbReference type="GO" id="GO:0048038">
    <property type="term" value="F:quinone binding"/>
    <property type="evidence" value="ECO:0007669"/>
    <property type="project" value="InterPro"/>
</dbReference>
<dbReference type="Pfam" id="PF01179">
    <property type="entry name" value="Cu_amine_oxid"/>
    <property type="match status" value="1"/>
</dbReference>
<dbReference type="EMBL" id="JBANMG010000007">
    <property type="protein sequence ID" value="KAK6951339.1"/>
    <property type="molecule type" value="Genomic_DNA"/>
</dbReference>
<feature type="domain" description="DUF1965" evidence="12">
    <location>
        <begin position="254"/>
        <end position="300"/>
    </location>
</feature>
<gene>
    <name evidence="13" type="ORF">Daesc_007873</name>
</gene>
<name>A0AAX6MFE1_9PEZI</name>
<keyword evidence="5 9" id="KW-0560">Oxidoreductase</keyword>
<dbReference type="InterPro" id="IPR016182">
    <property type="entry name" value="Cu_amine_oxidase_N-reg"/>
</dbReference>
<dbReference type="SUPFAM" id="SSF49998">
    <property type="entry name" value="Amine oxidase catalytic domain"/>
    <property type="match status" value="1"/>
</dbReference>
<protein>
    <recommendedName>
        <fullName evidence="9">Amine oxidase</fullName>
        <ecNumber evidence="9">1.4.3.-</ecNumber>
    </recommendedName>
</protein>
<dbReference type="Pfam" id="PF09248">
    <property type="entry name" value="DUF1965"/>
    <property type="match status" value="1"/>
</dbReference>
<dbReference type="GO" id="GO:0008131">
    <property type="term" value="F:primary methylamine oxidase activity"/>
    <property type="evidence" value="ECO:0007669"/>
    <property type="project" value="InterPro"/>
</dbReference>
<evidence type="ECO:0000256" key="9">
    <source>
        <dbReference type="RuleBase" id="RU000672"/>
    </source>
</evidence>
<feature type="active site" description="Schiff-base intermediate with substrate; via topaquinone" evidence="7">
    <location>
        <position position="496"/>
    </location>
</feature>
<dbReference type="PRINTS" id="PR00766">
    <property type="entry name" value="CUDAOXIDASE"/>
</dbReference>
<evidence type="ECO:0000256" key="6">
    <source>
        <dbReference type="ARBA" id="ARBA00023008"/>
    </source>
</evidence>
<evidence type="ECO:0000313" key="14">
    <source>
        <dbReference type="Proteomes" id="UP001369815"/>
    </source>
</evidence>
<dbReference type="InterPro" id="IPR015798">
    <property type="entry name" value="Cu_amine_oxidase_C"/>
</dbReference>
<dbReference type="Gene3D" id="3.10.450.40">
    <property type="match status" value="2"/>
</dbReference>
<evidence type="ECO:0000256" key="4">
    <source>
        <dbReference type="ARBA" id="ARBA00022772"/>
    </source>
</evidence>
<dbReference type="Gene3D" id="2.70.98.20">
    <property type="entry name" value="Copper amine oxidase, catalytic domain"/>
    <property type="match status" value="1"/>
</dbReference>
<evidence type="ECO:0000256" key="2">
    <source>
        <dbReference type="ARBA" id="ARBA00007983"/>
    </source>
</evidence>
<dbReference type="InterPro" id="IPR015328">
    <property type="entry name" value="DUF1965"/>
</dbReference>
<dbReference type="GO" id="GO:0009308">
    <property type="term" value="P:amine metabolic process"/>
    <property type="evidence" value="ECO:0007669"/>
    <property type="project" value="UniProtKB-UniRule"/>
</dbReference>
<dbReference type="InterPro" id="IPR000269">
    <property type="entry name" value="Cu_amine_oxidase"/>
</dbReference>
<evidence type="ECO:0000256" key="10">
    <source>
        <dbReference type="SAM" id="SignalP"/>
    </source>
</evidence>
<comment type="cofactor">
    <cofactor evidence="9">
        <name>Cu cation</name>
        <dbReference type="ChEBI" id="CHEBI:23378"/>
    </cofactor>
    <text evidence="9">Contains 1 topaquinone per subunit.</text>
</comment>